<keyword evidence="1" id="KW-0812">Transmembrane</keyword>
<proteinExistence type="predicted"/>
<dbReference type="AlphaFoldDB" id="A0A1W1CHB4"/>
<dbReference type="NCBIfam" id="TIGR02532">
    <property type="entry name" value="IV_pilin_GFxxxE"/>
    <property type="match status" value="1"/>
</dbReference>
<protein>
    <recommendedName>
        <fullName evidence="3">Type II secretion system protein</fullName>
    </recommendedName>
</protein>
<reference evidence="2" key="1">
    <citation type="submission" date="2016-10" db="EMBL/GenBank/DDBJ databases">
        <authorList>
            <person name="de Groot N.N."/>
        </authorList>
    </citation>
    <scope>NUCLEOTIDE SEQUENCE</scope>
</reference>
<evidence type="ECO:0000313" key="2">
    <source>
        <dbReference type="EMBL" id="SFV65154.1"/>
    </source>
</evidence>
<feature type="transmembrane region" description="Helical" evidence="1">
    <location>
        <begin position="6"/>
        <end position="29"/>
    </location>
</feature>
<dbReference type="EMBL" id="FPHF01000083">
    <property type="protein sequence ID" value="SFV65154.1"/>
    <property type="molecule type" value="Genomic_DNA"/>
</dbReference>
<keyword evidence="1" id="KW-0472">Membrane</keyword>
<organism evidence="2">
    <name type="scientific">hydrothermal vent metagenome</name>
    <dbReference type="NCBI Taxonomy" id="652676"/>
    <lineage>
        <taxon>unclassified sequences</taxon>
        <taxon>metagenomes</taxon>
        <taxon>ecological metagenomes</taxon>
    </lineage>
</organism>
<gene>
    <name evidence="2" type="ORF">MNB_SM-4-663</name>
</gene>
<dbReference type="InterPro" id="IPR012902">
    <property type="entry name" value="N_methyl_site"/>
</dbReference>
<name>A0A1W1CHB4_9ZZZZ</name>
<evidence type="ECO:0008006" key="3">
    <source>
        <dbReference type="Google" id="ProtNLM"/>
    </source>
</evidence>
<keyword evidence="1" id="KW-1133">Transmembrane helix</keyword>
<sequence length="207" mass="22365">MVGKSAFTLIELIFAIVVISISVVSLPVMSQVVSKGIDSNLVQEAIFATSAKLNDAVTYSWDENSIDPALPEASSRTINTGATDCNTTEGQRPGYILQPLHRMCLSDLTIRPTAPLNLGSDAGDLDDLDDLIETDVNLFSNVGSADAYKKTYTSTITVEYASFGTVTKASQNVKKITTIISDSDDVITKLSTFSSNIGEIDYFRRTF</sequence>
<evidence type="ECO:0000256" key="1">
    <source>
        <dbReference type="SAM" id="Phobius"/>
    </source>
</evidence>
<accession>A0A1W1CHB4</accession>